<dbReference type="SUPFAM" id="SSF49777">
    <property type="entry name" value="PEBP-like"/>
    <property type="match status" value="1"/>
</dbReference>
<name>U4KV53_PYROM</name>
<feature type="signal peptide" evidence="1">
    <location>
        <begin position="1"/>
        <end position="17"/>
    </location>
</feature>
<dbReference type="STRING" id="1076935.U4KV53"/>
<dbReference type="CDD" id="cd00866">
    <property type="entry name" value="PEBP_euk"/>
    <property type="match status" value="1"/>
</dbReference>
<dbReference type="EMBL" id="HF935252">
    <property type="protein sequence ID" value="CCX05358.1"/>
    <property type="molecule type" value="Genomic_DNA"/>
</dbReference>
<dbReference type="InterPro" id="IPR036610">
    <property type="entry name" value="PEBP-like_sf"/>
</dbReference>
<accession>U4KV53</accession>
<dbReference type="Proteomes" id="UP000018144">
    <property type="component" value="Unassembled WGS sequence"/>
</dbReference>
<reference evidence="2 3" key="1">
    <citation type="journal article" date="2013" name="PLoS Genet.">
        <title>The genome and development-dependent transcriptomes of Pyronema confluens: a window into fungal evolution.</title>
        <authorList>
            <person name="Traeger S."/>
            <person name="Altegoer F."/>
            <person name="Freitag M."/>
            <person name="Gabaldon T."/>
            <person name="Kempken F."/>
            <person name="Kumar A."/>
            <person name="Marcet-Houben M."/>
            <person name="Poggeler S."/>
            <person name="Stajich J.E."/>
            <person name="Nowrousian M."/>
        </authorList>
    </citation>
    <scope>NUCLEOTIDE SEQUENCE [LARGE SCALE GENOMIC DNA]</scope>
    <source>
        <strain evidence="3">CBS 100304</strain>
        <tissue evidence="2">Vegetative mycelium</tissue>
    </source>
</reference>
<dbReference type="PANTHER" id="PTHR11362">
    <property type="entry name" value="PHOSPHATIDYLETHANOLAMINE-BINDING PROTEIN"/>
    <property type="match status" value="1"/>
</dbReference>
<keyword evidence="1" id="KW-0732">Signal</keyword>
<dbReference type="Gene3D" id="3.90.280.10">
    <property type="entry name" value="PEBP-like"/>
    <property type="match status" value="1"/>
</dbReference>
<feature type="chain" id="PRO_5004651655" evidence="1">
    <location>
        <begin position="18"/>
        <end position="209"/>
    </location>
</feature>
<keyword evidence="3" id="KW-1185">Reference proteome</keyword>
<evidence type="ECO:0000313" key="2">
    <source>
        <dbReference type="EMBL" id="CCX05358.1"/>
    </source>
</evidence>
<evidence type="ECO:0000313" key="3">
    <source>
        <dbReference type="Proteomes" id="UP000018144"/>
    </source>
</evidence>
<organism evidence="2 3">
    <name type="scientific">Pyronema omphalodes (strain CBS 100304)</name>
    <name type="common">Pyronema confluens</name>
    <dbReference type="NCBI Taxonomy" id="1076935"/>
    <lineage>
        <taxon>Eukaryota</taxon>
        <taxon>Fungi</taxon>
        <taxon>Dikarya</taxon>
        <taxon>Ascomycota</taxon>
        <taxon>Pezizomycotina</taxon>
        <taxon>Pezizomycetes</taxon>
        <taxon>Pezizales</taxon>
        <taxon>Pyronemataceae</taxon>
        <taxon>Pyronema</taxon>
    </lineage>
</organism>
<dbReference type="InterPro" id="IPR008914">
    <property type="entry name" value="PEBP"/>
</dbReference>
<dbReference type="AlphaFoldDB" id="U4KV53"/>
<gene>
    <name evidence="2" type="ORF">PCON_04945</name>
</gene>
<dbReference type="eggNOG" id="KOG3346">
    <property type="taxonomic scope" value="Eukaryota"/>
</dbReference>
<sequence>MLKHLLSLLLVVPAVLGHSSHGRTDLTSVKEAFKADEIVPQIIPRFEPIAQATLTFNYANGSSVVISGPGTRIQRNDAQIAPAITIGYGRHPPKYYVGVIVDPDAPSRQNPIRRSIRHYLARDLTIDRKTGFLKNFTAVANEYRGPNPPAGSGGHRYIFFLYKQPKNLDISFLDLNNRTNFNLAEFVEKTGLGDPIAGNYFVSEYQAPA</sequence>
<protein>
    <submittedName>
        <fullName evidence="2">Similar to Protein D1 acc. no. P54186</fullName>
    </submittedName>
</protein>
<dbReference type="PANTHER" id="PTHR11362:SF82">
    <property type="entry name" value="PHOSPHATIDYLETHANOLAMINE-BINDING PROTEIN 4"/>
    <property type="match status" value="1"/>
</dbReference>
<evidence type="ECO:0000256" key="1">
    <source>
        <dbReference type="SAM" id="SignalP"/>
    </source>
</evidence>
<dbReference type="OrthoDB" id="2506647at2759"/>
<dbReference type="Pfam" id="PF01161">
    <property type="entry name" value="PBP"/>
    <property type="match status" value="1"/>
</dbReference>
<proteinExistence type="predicted"/>
<dbReference type="OMA" id="NIMNAQN"/>
<dbReference type="InterPro" id="IPR035810">
    <property type="entry name" value="PEBP_euk"/>
</dbReference>